<gene>
    <name evidence="1" type="ORF">BE17_35240</name>
</gene>
<dbReference type="AlphaFoldDB" id="A0A150SCL2"/>
<dbReference type="EMBL" id="JEMB01001148">
    <property type="protein sequence ID" value="KYF90179.1"/>
    <property type="molecule type" value="Genomic_DNA"/>
</dbReference>
<evidence type="ECO:0000313" key="2">
    <source>
        <dbReference type="Proteomes" id="UP000075635"/>
    </source>
</evidence>
<protein>
    <submittedName>
        <fullName evidence="1">Uncharacterized protein</fullName>
    </submittedName>
</protein>
<organism evidence="1 2">
    <name type="scientific">Sorangium cellulosum</name>
    <name type="common">Polyangium cellulosum</name>
    <dbReference type="NCBI Taxonomy" id="56"/>
    <lineage>
        <taxon>Bacteria</taxon>
        <taxon>Pseudomonadati</taxon>
        <taxon>Myxococcota</taxon>
        <taxon>Polyangia</taxon>
        <taxon>Polyangiales</taxon>
        <taxon>Polyangiaceae</taxon>
        <taxon>Sorangium</taxon>
    </lineage>
</organism>
<proteinExistence type="predicted"/>
<sequence length="370" mass="41264">MTDESAAHALEKAAFFRPENEREGSRRDFLSPTGKYRLEVSSFSIGRGAWDYAQGKVYRTGSDAPVAVVQRNHDSFPFLFVEEHPNGHDYLVCGEDYQGQSVVELDTGKRRDHLPDEANEGIGFCWVDMRFEASAAVLVVEGCIWACPYEFRFFDFSDPMSGWPEIESATMIDADRRPPTFSDDGEIICYQSASADATEADASAASIAEAPIAATQTFRRDGLKLILQSEWVSEKEQARRKAREEGRKRYEAWLAGFRANDPLYLTFVRALSDPAFSPEDHDGIGVTYDGWCPDYKARERRITRRIVKKGTSGYTVDLEWGAETGPVKLVVYKDGHHAENRFFEHSVAGMRDALAHAKSLIAGDAGTAGA</sequence>
<name>A0A150SCL2_SORCE</name>
<accession>A0A150SCL2</accession>
<reference evidence="1 2" key="1">
    <citation type="submission" date="2014-02" db="EMBL/GenBank/DDBJ databases">
        <title>The small core and large imbalanced accessory genome model reveals a collaborative survival strategy of Sorangium cellulosum strains in nature.</title>
        <authorList>
            <person name="Han K."/>
            <person name="Peng R."/>
            <person name="Blom J."/>
            <person name="Li Y.-Z."/>
        </authorList>
    </citation>
    <scope>NUCLEOTIDE SEQUENCE [LARGE SCALE GENOMIC DNA]</scope>
    <source>
        <strain evidence="1 2">So0011-07</strain>
    </source>
</reference>
<comment type="caution">
    <text evidence="1">The sequence shown here is derived from an EMBL/GenBank/DDBJ whole genome shotgun (WGS) entry which is preliminary data.</text>
</comment>
<evidence type="ECO:0000313" key="1">
    <source>
        <dbReference type="EMBL" id="KYF90179.1"/>
    </source>
</evidence>
<dbReference type="Proteomes" id="UP000075635">
    <property type="component" value="Unassembled WGS sequence"/>
</dbReference>